<evidence type="ECO:0000256" key="2">
    <source>
        <dbReference type="SAM" id="Phobius"/>
    </source>
</evidence>
<dbReference type="OrthoDB" id="5358884at2759"/>
<organism evidence="4">
    <name type="scientific">Dissoconium aciculare CBS 342.82</name>
    <dbReference type="NCBI Taxonomy" id="1314786"/>
    <lineage>
        <taxon>Eukaryota</taxon>
        <taxon>Fungi</taxon>
        <taxon>Dikarya</taxon>
        <taxon>Ascomycota</taxon>
        <taxon>Pezizomycotina</taxon>
        <taxon>Dothideomycetes</taxon>
        <taxon>Dothideomycetidae</taxon>
        <taxon>Mycosphaerellales</taxon>
        <taxon>Dissoconiaceae</taxon>
        <taxon>Dissoconium</taxon>
    </lineage>
</organism>
<keyword evidence="2" id="KW-1133">Transmembrane helix</keyword>
<proteinExistence type="predicted"/>
<keyword evidence="3" id="KW-1185">Reference proteome</keyword>
<dbReference type="GeneID" id="54362649"/>
<evidence type="ECO:0008006" key="5">
    <source>
        <dbReference type="Google" id="ProtNLM"/>
    </source>
</evidence>
<feature type="region of interest" description="Disordered" evidence="1">
    <location>
        <begin position="1"/>
        <end position="24"/>
    </location>
</feature>
<evidence type="ECO:0000256" key="1">
    <source>
        <dbReference type="SAM" id="MobiDB-lite"/>
    </source>
</evidence>
<sequence>MASIHSGLQVVPTPDYSLPQPEDPDRLLPEFDKHHNFQYTPVSSRIWSESDYPVKQSPPLQARIFGMTPLVWTILVASITAMIVGAAVGAGLGTRLHEVPDHCDKSPLPLSEVDTAGLLLNYTVARPQEIYNVTDPCTAARTGQFIAANGGAWTTDCDKGWTGGDVANIWAYAYEECINACASINYRLKSNNRCIRIQWVKNFASAPMFGNCFLKDNHSTPITNDQGWISAQLN</sequence>
<dbReference type="RefSeq" id="XP_033459928.1">
    <property type="nucleotide sequence ID" value="XM_033604849.1"/>
</dbReference>
<keyword evidence="2" id="KW-0472">Membrane</keyword>
<accession>A0A6J3M7R7</accession>
<keyword evidence="2" id="KW-0812">Transmembrane</keyword>
<evidence type="ECO:0000313" key="3">
    <source>
        <dbReference type="Proteomes" id="UP000504637"/>
    </source>
</evidence>
<protein>
    <recommendedName>
        <fullName evidence="5">Apple domain-containing protein</fullName>
    </recommendedName>
</protein>
<dbReference type="AlphaFoldDB" id="A0A6J3M7R7"/>
<reference evidence="4" key="1">
    <citation type="submission" date="2020-01" db="EMBL/GenBank/DDBJ databases">
        <authorList>
            <consortium name="DOE Joint Genome Institute"/>
            <person name="Haridas S."/>
            <person name="Albert R."/>
            <person name="Binder M."/>
            <person name="Bloem J."/>
            <person name="Labutti K."/>
            <person name="Salamov A."/>
            <person name="Andreopoulos B."/>
            <person name="Baker S.E."/>
            <person name="Barry K."/>
            <person name="Bills G."/>
            <person name="Bluhm B.H."/>
            <person name="Cannon C."/>
            <person name="Castanera R."/>
            <person name="Culley D.E."/>
            <person name="Daum C."/>
            <person name="Ezra D."/>
            <person name="Gonzalez J.B."/>
            <person name="Henrissat B."/>
            <person name="Kuo A."/>
            <person name="Liang C."/>
            <person name="Lipzen A."/>
            <person name="Lutzoni F."/>
            <person name="Magnuson J."/>
            <person name="Mondo S."/>
            <person name="Nolan M."/>
            <person name="Ohm R."/>
            <person name="Pangilinan J."/>
            <person name="Park H.-J."/>
            <person name="Ramirez L."/>
            <person name="Alfaro M."/>
            <person name="Sun H."/>
            <person name="Tritt A."/>
            <person name="Yoshinaga Y."/>
            <person name="Zwiers L.-H."/>
            <person name="Turgeon B.G."/>
            <person name="Goodwin S.B."/>
            <person name="Spatafora J.W."/>
            <person name="Crous P.W."/>
            <person name="Grigoriev I.V."/>
        </authorList>
    </citation>
    <scope>NUCLEOTIDE SEQUENCE</scope>
    <source>
        <strain evidence="4">CBS 342.82</strain>
    </source>
</reference>
<reference evidence="4" key="2">
    <citation type="submission" date="2020-04" db="EMBL/GenBank/DDBJ databases">
        <authorList>
            <consortium name="NCBI Genome Project"/>
        </authorList>
    </citation>
    <scope>NUCLEOTIDE SEQUENCE</scope>
    <source>
        <strain evidence="4">CBS 342.82</strain>
    </source>
</reference>
<evidence type="ECO:0000313" key="4">
    <source>
        <dbReference type="RefSeq" id="XP_033459928.1"/>
    </source>
</evidence>
<feature type="transmembrane region" description="Helical" evidence="2">
    <location>
        <begin position="70"/>
        <end position="93"/>
    </location>
</feature>
<reference evidence="4" key="3">
    <citation type="submission" date="2025-08" db="UniProtKB">
        <authorList>
            <consortium name="RefSeq"/>
        </authorList>
    </citation>
    <scope>IDENTIFICATION</scope>
    <source>
        <strain evidence="4">CBS 342.82</strain>
    </source>
</reference>
<dbReference type="Proteomes" id="UP000504637">
    <property type="component" value="Unplaced"/>
</dbReference>
<name>A0A6J3M7R7_9PEZI</name>
<gene>
    <name evidence="4" type="ORF">K489DRAFT_380281</name>
</gene>